<keyword evidence="9" id="KW-0479">Metal-binding</keyword>
<evidence type="ECO:0000259" key="18">
    <source>
        <dbReference type="PROSITE" id="PS51036"/>
    </source>
</evidence>
<dbReference type="InterPro" id="IPR003323">
    <property type="entry name" value="OTU_dom"/>
</dbReference>
<evidence type="ECO:0000256" key="15">
    <source>
        <dbReference type="ARBA" id="ARBA00023242"/>
    </source>
</evidence>
<dbReference type="GO" id="GO:0003677">
    <property type="term" value="F:DNA binding"/>
    <property type="evidence" value="ECO:0007669"/>
    <property type="project" value="InterPro"/>
</dbReference>
<comment type="similarity">
    <text evidence="4">Belongs to the peptidase C64 family.</text>
</comment>
<evidence type="ECO:0000259" key="17">
    <source>
        <dbReference type="PROSITE" id="PS50802"/>
    </source>
</evidence>
<evidence type="ECO:0000256" key="7">
    <source>
        <dbReference type="ARBA" id="ARBA00022553"/>
    </source>
</evidence>
<evidence type="ECO:0000256" key="2">
    <source>
        <dbReference type="ARBA" id="ARBA00004123"/>
    </source>
</evidence>
<dbReference type="Pfam" id="PF22566">
    <property type="entry name" value="UBA_8"/>
    <property type="match status" value="1"/>
</dbReference>
<evidence type="ECO:0000256" key="12">
    <source>
        <dbReference type="ARBA" id="ARBA00022801"/>
    </source>
</evidence>
<organism evidence="19 21">
    <name type="scientific">Betta splendens</name>
    <name type="common">Siamese fighting fish</name>
    <dbReference type="NCBI Taxonomy" id="158456"/>
    <lineage>
        <taxon>Eukaryota</taxon>
        <taxon>Metazoa</taxon>
        <taxon>Chordata</taxon>
        <taxon>Craniata</taxon>
        <taxon>Vertebrata</taxon>
        <taxon>Euteleostomi</taxon>
        <taxon>Actinopterygii</taxon>
        <taxon>Neopterygii</taxon>
        <taxon>Teleostei</taxon>
        <taxon>Neoteleostei</taxon>
        <taxon>Acanthomorphata</taxon>
        <taxon>Anabantaria</taxon>
        <taxon>Anabantiformes</taxon>
        <taxon>Anabantoidei</taxon>
        <taxon>Osphronemidae</taxon>
        <taxon>Betta</taxon>
    </lineage>
</organism>
<dbReference type="PROSITE" id="PS51036">
    <property type="entry name" value="ZF_A20"/>
    <property type="match status" value="1"/>
</dbReference>
<dbReference type="GO" id="GO:0008270">
    <property type="term" value="F:zinc ion binding"/>
    <property type="evidence" value="ECO:0007669"/>
    <property type="project" value="UniProtKB-KW"/>
</dbReference>
<comment type="catalytic activity">
    <reaction evidence="1">
        <text>Thiol-dependent hydrolysis of ester, thioester, amide, peptide and isopeptide bonds formed by the C-terminal Gly of ubiquitin (a 76-residue protein attached to proteins as an intracellular targeting signal).</text>
        <dbReference type="EC" id="3.4.19.12"/>
    </reaction>
</comment>
<evidence type="ECO:0000256" key="1">
    <source>
        <dbReference type="ARBA" id="ARBA00000707"/>
    </source>
</evidence>
<dbReference type="PANTHER" id="PTHR13367">
    <property type="entry name" value="UBIQUITIN THIOESTERASE"/>
    <property type="match status" value="1"/>
</dbReference>
<dbReference type="Gene3D" id="1.20.5.4770">
    <property type="match status" value="1"/>
</dbReference>
<keyword evidence="10" id="KW-0863">Zinc-finger</keyword>
<comment type="subcellular location">
    <subcellularLocation>
        <location evidence="3">Cytoplasm</location>
    </subcellularLocation>
    <subcellularLocation>
        <location evidence="2">Nucleus</location>
    </subcellularLocation>
</comment>
<dbReference type="GeneID" id="114843000"/>
<dbReference type="GO" id="GO:0005634">
    <property type="term" value="C:nucleus"/>
    <property type="evidence" value="ECO:0007669"/>
    <property type="project" value="UniProtKB-SubCell"/>
</dbReference>
<feature type="domain" description="A20-type" evidence="18">
    <location>
        <begin position="883"/>
        <end position="918"/>
    </location>
</feature>
<dbReference type="GO" id="GO:0004843">
    <property type="term" value="F:cysteine-type deubiquitinase activity"/>
    <property type="evidence" value="ECO:0007669"/>
    <property type="project" value="UniProtKB-EC"/>
</dbReference>
<keyword evidence="12" id="KW-0378">Hydrolase</keyword>
<dbReference type="Proteomes" id="UP000515150">
    <property type="component" value="Chromosome 16"/>
</dbReference>
<protein>
    <recommendedName>
        <fullName evidence="5">ubiquitinyl hydrolase 1</fullName>
        <ecNumber evidence="5">3.4.19.12</ecNumber>
    </recommendedName>
</protein>
<dbReference type="Pfam" id="PF01754">
    <property type="entry name" value="zf-A20"/>
    <property type="match status" value="1"/>
</dbReference>
<feature type="compositionally biased region" description="Pro residues" evidence="16">
    <location>
        <begin position="830"/>
        <end position="840"/>
    </location>
</feature>
<evidence type="ECO:0000256" key="9">
    <source>
        <dbReference type="ARBA" id="ARBA00022723"/>
    </source>
</evidence>
<gene>
    <name evidence="20 21" type="primary">otud7b</name>
</gene>
<dbReference type="KEGG" id="bspl:114843000"/>
<dbReference type="PROSITE" id="PS50802">
    <property type="entry name" value="OTU"/>
    <property type="match status" value="1"/>
</dbReference>
<evidence type="ECO:0000313" key="19">
    <source>
        <dbReference type="Proteomes" id="UP000515150"/>
    </source>
</evidence>
<feature type="compositionally biased region" description="Polar residues" evidence="16">
    <location>
        <begin position="582"/>
        <end position="605"/>
    </location>
</feature>
<dbReference type="GO" id="GO:0005737">
    <property type="term" value="C:cytoplasm"/>
    <property type="evidence" value="ECO:0007669"/>
    <property type="project" value="UniProtKB-SubCell"/>
</dbReference>
<dbReference type="InterPro" id="IPR002653">
    <property type="entry name" value="Znf_A20"/>
</dbReference>
<keyword evidence="11" id="KW-0833">Ubl conjugation pathway</keyword>
<dbReference type="RefSeq" id="XP_028984970.1">
    <property type="nucleotide sequence ID" value="XM_029129137.3"/>
</dbReference>
<sequence length="926" mass="101169">MTVDMDAVLSDFVRSTGAEPGLARDLLEGKNWDFTAALSDFEQLRQVHAGNLTYSFTEERTYLPPEKEMARVGRPVLHRQDEVVQAATEKRLSRGISHASSTIVSLARSHVSSTGGSSSEPLDTPLCTFQLPDLTVYRDDFRGFIERDLIEQSMMVALEHAGRLNWWTKVVPNCQSLLPLATSGDGNCLLHAASLGMWGFHDRDLMLRKSLYALMDHGLEREALKRRWRWQQTQQNKESGLVYTEEEWQKEWNELLKLASSEPRIHYSTNGTNGAESSDEPVYESLEEFHVFVLAHVLRRPIVVVADTMLRDSGGEAFAPIPFGGIYLPLEVPAAKCHRSPLVLAYDQAHFSALVSMEQKDSSKDQAVVIPLTDSEHKMLPLHFAVDPGKDWEWGKHDTDNVMLASVALSLEAKLQMLHSYMTVAWLPLPCEQAPLAQPESPTASAGEDARTPPDSGESDKESVSSSSNGNGDTTTGTTVNGGTSLAKNNSSSSSSSSSSGSTGTGTVGKDKSKKEKDKDKDKKRADSVANKLGSFGKSLGSKLKKNVGGLMTGKNTGAGSAKPEGGEKKKGSFRGRKGSKDSSPSAQASEDSGKGSPSSGSERLNGTGSSMSSSGGSSTESETYKYSADVKVSLGILRAAMQGERKFIFASLLTTSNRQPFQEEMIQHYLADAEERFRTEQDQQRRDAERKSVTNGVHPSKKEVIVGADLSYRPYEPKEELSENSSPSYNQLKPSPLSPSLYSGVVPIPRPSIIDQPPPSVPITQHLHMHGYMDGRRQLAGGSPATTYPGIPSYATLPRHCPTTQVPSHAQYNNSQGPSSLSPSHLVPSYPPEFDPPDYPGSEPIGVSYTNGFRDMRCNIESRVGQPPIRHYSLGSAGGLASLQSSRCRTPSCTYYGHPETGNYCSYCYREELKKREAESAIHRF</sequence>
<dbReference type="CTD" id="56957"/>
<evidence type="ECO:0000313" key="21">
    <source>
        <dbReference type="RefSeq" id="XP_028984971.1"/>
    </source>
</evidence>
<name>A0A6P7KR87_BETSP</name>
<feature type="compositionally biased region" description="Low complexity" evidence="16">
    <location>
        <begin position="464"/>
        <end position="502"/>
    </location>
</feature>
<dbReference type="FunFam" id="1.10.8.10:FF:000017">
    <property type="entry name" value="OTU domain-containing protein 7A"/>
    <property type="match status" value="1"/>
</dbReference>
<feature type="compositionally biased region" description="Polar residues" evidence="16">
    <location>
        <begin position="803"/>
        <end position="818"/>
    </location>
</feature>
<feature type="compositionally biased region" description="Basic and acidic residues" evidence="16">
    <location>
        <begin position="509"/>
        <end position="527"/>
    </location>
</feature>
<feature type="compositionally biased region" description="Low complexity" evidence="16">
    <location>
        <begin position="532"/>
        <end position="550"/>
    </location>
</feature>
<dbReference type="OrthoDB" id="10064699at2759"/>
<dbReference type="Gene3D" id="1.10.8.10">
    <property type="entry name" value="DNA helicase RuvA subunit, C-terminal domain"/>
    <property type="match status" value="1"/>
</dbReference>
<dbReference type="SUPFAM" id="SSF57716">
    <property type="entry name" value="Glucocorticoid receptor-like (DNA-binding domain)"/>
    <property type="match status" value="1"/>
</dbReference>
<dbReference type="GO" id="GO:0071947">
    <property type="term" value="P:protein deubiquitination involved in ubiquitin-dependent protein catabolic process"/>
    <property type="evidence" value="ECO:0007669"/>
    <property type="project" value="TreeGrafter"/>
</dbReference>
<evidence type="ECO:0000256" key="3">
    <source>
        <dbReference type="ARBA" id="ARBA00004496"/>
    </source>
</evidence>
<dbReference type="GO" id="GO:0071108">
    <property type="term" value="P:protein K48-linked deubiquitination"/>
    <property type="evidence" value="ECO:0007669"/>
    <property type="project" value="TreeGrafter"/>
</dbReference>
<dbReference type="CDD" id="cd14347">
    <property type="entry name" value="UBA_Cezanne_like"/>
    <property type="match status" value="1"/>
</dbReference>
<dbReference type="GO" id="GO:0070536">
    <property type="term" value="P:protein K63-linked deubiquitination"/>
    <property type="evidence" value="ECO:0007669"/>
    <property type="project" value="TreeGrafter"/>
</dbReference>
<evidence type="ECO:0000256" key="8">
    <source>
        <dbReference type="ARBA" id="ARBA00022670"/>
    </source>
</evidence>
<feature type="compositionally biased region" description="Basic and acidic residues" evidence="16">
    <location>
        <begin position="679"/>
        <end position="693"/>
    </location>
</feature>
<keyword evidence="13" id="KW-0788">Thiol protease</keyword>
<dbReference type="GO" id="GO:0070530">
    <property type="term" value="F:K63-linked polyubiquitin modification-dependent protein binding"/>
    <property type="evidence" value="ECO:0007669"/>
    <property type="project" value="TreeGrafter"/>
</dbReference>
<feature type="compositionally biased region" description="Low complexity" evidence="16">
    <location>
        <begin position="819"/>
        <end position="829"/>
    </location>
</feature>
<dbReference type="SMART" id="SM00259">
    <property type="entry name" value="ZnF_A20"/>
    <property type="match status" value="1"/>
</dbReference>
<feature type="region of interest" description="Disordered" evidence="16">
    <location>
        <begin position="779"/>
        <end position="845"/>
    </location>
</feature>
<evidence type="ECO:0000256" key="16">
    <source>
        <dbReference type="SAM" id="MobiDB-lite"/>
    </source>
</evidence>
<evidence type="ECO:0000313" key="20">
    <source>
        <dbReference type="RefSeq" id="XP_028984970.1"/>
    </source>
</evidence>
<evidence type="ECO:0000256" key="6">
    <source>
        <dbReference type="ARBA" id="ARBA00022490"/>
    </source>
</evidence>
<keyword evidence="15" id="KW-0539">Nucleus</keyword>
<reference evidence="20 21" key="1">
    <citation type="submission" date="2025-04" db="UniProtKB">
        <authorList>
            <consortium name="RefSeq"/>
        </authorList>
    </citation>
    <scope>IDENTIFICATION</scope>
</reference>
<feature type="domain" description="OTU" evidence="17">
    <location>
        <begin position="177"/>
        <end position="357"/>
    </location>
</feature>
<feature type="region of interest" description="Disordered" evidence="16">
    <location>
        <begin position="679"/>
        <end position="737"/>
    </location>
</feature>
<evidence type="ECO:0000256" key="11">
    <source>
        <dbReference type="ARBA" id="ARBA00022786"/>
    </source>
</evidence>
<feature type="compositionally biased region" description="Basic and acidic residues" evidence="16">
    <location>
        <begin position="448"/>
        <end position="463"/>
    </location>
</feature>
<dbReference type="Pfam" id="PF02338">
    <property type="entry name" value="OTU"/>
    <property type="match status" value="1"/>
</dbReference>
<dbReference type="PANTHER" id="PTHR13367:SF8">
    <property type="entry name" value="OTU DOMAIN-CONTAINING PROTEIN 7B"/>
    <property type="match status" value="1"/>
</dbReference>
<dbReference type="EC" id="3.4.19.12" evidence="5"/>
<dbReference type="RefSeq" id="XP_028984971.1">
    <property type="nucleotide sequence ID" value="XM_029129138.3"/>
</dbReference>
<evidence type="ECO:0000256" key="10">
    <source>
        <dbReference type="ARBA" id="ARBA00022771"/>
    </source>
</evidence>
<accession>A0A6P7KR87</accession>
<dbReference type="InterPro" id="IPR051346">
    <property type="entry name" value="OTU_Deubiquitinase"/>
</dbReference>
<keyword evidence="14" id="KW-0862">Zinc</keyword>
<dbReference type="CDD" id="cd22772">
    <property type="entry name" value="OTU_OTUD7B"/>
    <property type="match status" value="1"/>
</dbReference>
<keyword evidence="7" id="KW-0597">Phosphoprotein</keyword>
<evidence type="ECO:0000256" key="13">
    <source>
        <dbReference type="ARBA" id="ARBA00022807"/>
    </source>
</evidence>
<evidence type="ECO:0000256" key="14">
    <source>
        <dbReference type="ARBA" id="ARBA00022833"/>
    </source>
</evidence>
<evidence type="ECO:0000256" key="5">
    <source>
        <dbReference type="ARBA" id="ARBA00012759"/>
    </source>
</evidence>
<feature type="compositionally biased region" description="Low complexity" evidence="16">
    <location>
        <begin position="607"/>
        <end position="622"/>
    </location>
</feature>
<keyword evidence="19" id="KW-1185">Reference proteome</keyword>
<evidence type="ECO:0000256" key="4">
    <source>
        <dbReference type="ARBA" id="ARBA00005865"/>
    </source>
</evidence>
<keyword evidence="6" id="KW-0963">Cytoplasm</keyword>
<feature type="region of interest" description="Disordered" evidence="16">
    <location>
        <begin position="436"/>
        <end position="624"/>
    </location>
</feature>
<dbReference type="GO" id="GO:0035871">
    <property type="term" value="P:protein K11-linked deubiquitination"/>
    <property type="evidence" value="ECO:0007669"/>
    <property type="project" value="TreeGrafter"/>
</dbReference>
<proteinExistence type="inferred from homology"/>
<dbReference type="AlphaFoldDB" id="A0A6P7KR87"/>
<keyword evidence="8" id="KW-0645">Protease</keyword>
<dbReference type="InterPro" id="IPR054109">
    <property type="entry name" value="UBA_8"/>
</dbReference>